<feature type="region of interest" description="Disordered" evidence="1">
    <location>
        <begin position="84"/>
        <end position="105"/>
    </location>
</feature>
<evidence type="ECO:0000259" key="2">
    <source>
        <dbReference type="PROSITE" id="PS50195"/>
    </source>
</evidence>
<dbReference type="EMBL" id="MZMZ02002103">
    <property type="protein sequence ID" value="RQM27281.1"/>
    <property type="molecule type" value="Genomic_DNA"/>
</dbReference>
<evidence type="ECO:0000256" key="1">
    <source>
        <dbReference type="SAM" id="MobiDB-lite"/>
    </source>
</evidence>
<dbReference type="InterPro" id="IPR036871">
    <property type="entry name" value="PX_dom_sf"/>
</dbReference>
<sequence>MGGSFIVQFSIVCTASPKMASRGVSRQIMSSKRARGAQKKSKKLQALEMQQQQQKDASIKLNLLTPTVPTILVNRSLQPIQKAKVVSEQTLEDHEKTDDDEDDDVDDDLILIPRPIEFCARFAPKATWTKDDSNATFCLSIPSFHESTNESGVPQHVAYAILVETPHHTFTVKKRYSEFAAFSNALQVKDVSWELPPKTWFRLTQDAALSDRRARLEAACVDLLQQRPYLALDHSVREFFQLDLFALSVTPSSP</sequence>
<comment type="caution">
    <text evidence="3">The sequence shown here is derived from an EMBL/GenBank/DDBJ whole genome shotgun (WGS) entry which is preliminary data.</text>
</comment>
<dbReference type="Proteomes" id="UP000284702">
    <property type="component" value="Unassembled WGS sequence"/>
</dbReference>
<dbReference type="Pfam" id="PF00787">
    <property type="entry name" value="PX"/>
    <property type="match status" value="1"/>
</dbReference>
<proteinExistence type="predicted"/>
<evidence type="ECO:0000313" key="3">
    <source>
        <dbReference type="EMBL" id="RQM27281.1"/>
    </source>
</evidence>
<organism evidence="3 4">
    <name type="scientific">Aphanomyces astaci</name>
    <name type="common">Crayfish plague agent</name>
    <dbReference type="NCBI Taxonomy" id="112090"/>
    <lineage>
        <taxon>Eukaryota</taxon>
        <taxon>Sar</taxon>
        <taxon>Stramenopiles</taxon>
        <taxon>Oomycota</taxon>
        <taxon>Saprolegniomycetes</taxon>
        <taxon>Saprolegniales</taxon>
        <taxon>Verrucalvaceae</taxon>
        <taxon>Aphanomyces</taxon>
    </lineage>
</organism>
<dbReference type="SUPFAM" id="SSF64268">
    <property type="entry name" value="PX domain"/>
    <property type="match status" value="1"/>
</dbReference>
<keyword evidence="4" id="KW-1185">Reference proteome</keyword>
<name>A0A3R7YDX3_APHAT</name>
<reference evidence="3" key="1">
    <citation type="submission" date="2018-07" db="EMBL/GenBank/DDBJ databases">
        <title>Annotation of Aphanomyces astaci genome assembly.</title>
        <authorList>
            <person name="Studholme D.J."/>
        </authorList>
    </citation>
    <scope>NUCLEOTIDE SEQUENCE [LARGE SCALE GENOMIC DNA]</scope>
    <source>
        <strain evidence="3">Pc</strain>
    </source>
</reference>
<feature type="domain" description="PX" evidence="2">
    <location>
        <begin position="137"/>
        <end position="247"/>
    </location>
</feature>
<evidence type="ECO:0000313" key="4">
    <source>
        <dbReference type="Proteomes" id="UP000284702"/>
    </source>
</evidence>
<accession>A0A3R7YDX3</accession>
<dbReference type="PROSITE" id="PS50195">
    <property type="entry name" value="PX"/>
    <property type="match status" value="1"/>
</dbReference>
<dbReference type="InterPro" id="IPR001683">
    <property type="entry name" value="PX_dom"/>
</dbReference>
<dbReference type="AlphaFoldDB" id="A0A3R7YDX3"/>
<dbReference type="VEuPathDB" id="FungiDB:H257_13892"/>
<protein>
    <recommendedName>
        <fullName evidence="2">PX domain-containing protein</fullName>
    </recommendedName>
</protein>
<dbReference type="GO" id="GO:0035091">
    <property type="term" value="F:phosphatidylinositol binding"/>
    <property type="evidence" value="ECO:0007669"/>
    <property type="project" value="InterPro"/>
</dbReference>
<gene>
    <name evidence="3" type="ORF">B5M09_006414</name>
</gene>
<dbReference type="SMART" id="SM00312">
    <property type="entry name" value="PX"/>
    <property type="match status" value="1"/>
</dbReference>
<dbReference type="Gene3D" id="3.30.1520.10">
    <property type="entry name" value="Phox-like domain"/>
    <property type="match status" value="1"/>
</dbReference>